<protein>
    <submittedName>
        <fullName evidence="2">Uncharacterized protein</fullName>
    </submittedName>
</protein>
<reference evidence="2" key="1">
    <citation type="journal article" date="2020" name="Stud. Mycol.">
        <title>101 Dothideomycetes genomes: a test case for predicting lifestyles and emergence of pathogens.</title>
        <authorList>
            <person name="Haridas S."/>
            <person name="Albert R."/>
            <person name="Binder M."/>
            <person name="Bloem J."/>
            <person name="Labutti K."/>
            <person name="Salamov A."/>
            <person name="Andreopoulos B."/>
            <person name="Baker S."/>
            <person name="Barry K."/>
            <person name="Bills G."/>
            <person name="Bluhm B."/>
            <person name="Cannon C."/>
            <person name="Castanera R."/>
            <person name="Culley D."/>
            <person name="Daum C."/>
            <person name="Ezra D."/>
            <person name="Gonzalez J."/>
            <person name="Henrissat B."/>
            <person name="Kuo A."/>
            <person name="Liang C."/>
            <person name="Lipzen A."/>
            <person name="Lutzoni F."/>
            <person name="Magnuson J."/>
            <person name="Mondo S."/>
            <person name="Nolan M."/>
            <person name="Ohm R."/>
            <person name="Pangilinan J."/>
            <person name="Park H.-J."/>
            <person name="Ramirez L."/>
            <person name="Alfaro M."/>
            <person name="Sun H."/>
            <person name="Tritt A."/>
            <person name="Yoshinaga Y."/>
            <person name="Zwiers L.-H."/>
            <person name="Turgeon B."/>
            <person name="Goodwin S."/>
            <person name="Spatafora J."/>
            <person name="Crous P."/>
            <person name="Grigoriev I."/>
        </authorList>
    </citation>
    <scope>NUCLEOTIDE SEQUENCE</scope>
    <source>
        <strain evidence="2">CBS 125425</strain>
    </source>
</reference>
<name>A0A9P4R699_9PLEO</name>
<proteinExistence type="predicted"/>
<evidence type="ECO:0000256" key="1">
    <source>
        <dbReference type="SAM" id="MobiDB-lite"/>
    </source>
</evidence>
<feature type="region of interest" description="Disordered" evidence="1">
    <location>
        <begin position="1"/>
        <end position="26"/>
    </location>
</feature>
<accession>A0A9P4R699</accession>
<dbReference type="OrthoDB" id="10646823at2759"/>
<evidence type="ECO:0000313" key="3">
    <source>
        <dbReference type="Proteomes" id="UP000799444"/>
    </source>
</evidence>
<keyword evidence="3" id="KW-1185">Reference proteome</keyword>
<feature type="region of interest" description="Disordered" evidence="1">
    <location>
        <begin position="144"/>
        <end position="167"/>
    </location>
</feature>
<comment type="caution">
    <text evidence="2">The sequence shown here is derived from an EMBL/GenBank/DDBJ whole genome shotgun (WGS) entry which is preliminary data.</text>
</comment>
<feature type="compositionally biased region" description="Basic and acidic residues" evidence="1">
    <location>
        <begin position="10"/>
        <end position="19"/>
    </location>
</feature>
<dbReference type="AlphaFoldDB" id="A0A9P4R699"/>
<dbReference type="Proteomes" id="UP000799444">
    <property type="component" value="Unassembled WGS sequence"/>
</dbReference>
<dbReference type="EMBL" id="ML996116">
    <property type="protein sequence ID" value="KAF2737464.1"/>
    <property type="molecule type" value="Genomic_DNA"/>
</dbReference>
<gene>
    <name evidence="2" type="ORF">EJ04DRAFT_118736</name>
</gene>
<evidence type="ECO:0000313" key="2">
    <source>
        <dbReference type="EMBL" id="KAF2737464.1"/>
    </source>
</evidence>
<sequence length="167" mass="18655">MDLIDGSYTRQDREHDTGGHQHKLLPKQSNKSLVKFILPPLPSNPTPSTVRDPTQPVIHQQRLSPKLVPAEGFVTGTSATMYGNGAYGHPTSGYGAAPIPQYTQTQINEYYQQYQCYPAQPYQIIPDYYGSSYVQGSYEQQSYSNYQTLGGGDDEVRDGNKSTSRQR</sequence>
<organism evidence="2 3">
    <name type="scientific">Polyplosphaeria fusca</name>
    <dbReference type="NCBI Taxonomy" id="682080"/>
    <lineage>
        <taxon>Eukaryota</taxon>
        <taxon>Fungi</taxon>
        <taxon>Dikarya</taxon>
        <taxon>Ascomycota</taxon>
        <taxon>Pezizomycotina</taxon>
        <taxon>Dothideomycetes</taxon>
        <taxon>Pleosporomycetidae</taxon>
        <taxon>Pleosporales</taxon>
        <taxon>Tetraplosphaeriaceae</taxon>
        <taxon>Polyplosphaeria</taxon>
    </lineage>
</organism>